<accession>A0AAW9A6L5</accession>
<dbReference type="Proteomes" id="UP001271648">
    <property type="component" value="Unassembled WGS sequence"/>
</dbReference>
<proteinExistence type="predicted"/>
<protein>
    <submittedName>
        <fullName evidence="1">DUF5694 domain-containing protein</fullName>
    </submittedName>
</protein>
<dbReference type="InterPro" id="IPR043749">
    <property type="entry name" value="DUF5694"/>
</dbReference>
<gene>
    <name evidence="1" type="ORF">QTL97_08425</name>
</gene>
<keyword evidence="2" id="KW-1185">Reference proteome</keyword>
<comment type="caution">
    <text evidence="1">The sequence shown here is derived from an EMBL/GenBank/DDBJ whole genome shotgun (WGS) entry which is preliminary data.</text>
</comment>
<reference evidence="1 2" key="1">
    <citation type="submission" date="2023-06" db="EMBL/GenBank/DDBJ databases">
        <title>Sporosarcina sp. nov., isolated from Korean traditional fermented seafood 'Jeotgal'.</title>
        <authorList>
            <person name="Yang A.I."/>
            <person name="Shin N.-R."/>
        </authorList>
    </citation>
    <scope>NUCLEOTIDE SEQUENCE [LARGE SCALE GENOMIC DNA]</scope>
    <source>
        <strain evidence="1 2">KCTC43456</strain>
    </source>
</reference>
<dbReference type="AlphaFoldDB" id="A0AAW9A6L5"/>
<dbReference type="Pfam" id="PF18950">
    <property type="entry name" value="DUF5694"/>
    <property type="match status" value="1"/>
</dbReference>
<dbReference type="EMBL" id="JAUBDJ010000004">
    <property type="protein sequence ID" value="MDW0116957.1"/>
    <property type="molecule type" value="Genomic_DNA"/>
</dbReference>
<organism evidence="1 2">
    <name type="scientific">Sporosarcina thermotolerans</name>
    <dbReference type="NCBI Taxonomy" id="633404"/>
    <lineage>
        <taxon>Bacteria</taxon>
        <taxon>Bacillati</taxon>
        <taxon>Bacillota</taxon>
        <taxon>Bacilli</taxon>
        <taxon>Bacillales</taxon>
        <taxon>Caryophanaceae</taxon>
        <taxon>Sporosarcina</taxon>
    </lineage>
</organism>
<sequence>MTEMHKKPTILMLGTFHMGETADVYVTETDDLFSETRQKEIKEVVERLSAFKPTKVAVEVEKKWDAALNEKYDAYINGEYELEMNEVFQLGFRVAKDAGLPKVDAIDWMEKGSGRRSSGEVYEWAKANQPELFQETFGWLEDGHDLLAIGDRTMKEWLTNANHPDVISQHHRMNLNIARIKEANSYVGIDWLVWWYERNLIMFSNLMDLASSGDERILFIVGSGHVEIVGNFLRESGEVVLEPVHPYLV</sequence>
<evidence type="ECO:0000313" key="1">
    <source>
        <dbReference type="EMBL" id="MDW0116957.1"/>
    </source>
</evidence>
<evidence type="ECO:0000313" key="2">
    <source>
        <dbReference type="Proteomes" id="UP001271648"/>
    </source>
</evidence>
<dbReference type="RefSeq" id="WP_317940618.1">
    <property type="nucleotide sequence ID" value="NZ_JAUBDJ010000004.1"/>
</dbReference>
<name>A0AAW9A6L5_9BACL</name>